<keyword evidence="1" id="KW-0732">Signal</keyword>
<keyword evidence="3" id="KW-1185">Reference proteome</keyword>
<protein>
    <submittedName>
        <fullName evidence="2">Uncharacterized protein</fullName>
    </submittedName>
</protein>
<organism evidence="2 3">
    <name type="scientific">Streptomyces millisiae</name>
    <dbReference type="NCBI Taxonomy" id="3075542"/>
    <lineage>
        <taxon>Bacteria</taxon>
        <taxon>Bacillati</taxon>
        <taxon>Actinomycetota</taxon>
        <taxon>Actinomycetes</taxon>
        <taxon>Kitasatosporales</taxon>
        <taxon>Streptomycetaceae</taxon>
        <taxon>Streptomyces</taxon>
    </lineage>
</organism>
<feature type="chain" id="PRO_5045056460" evidence="1">
    <location>
        <begin position="25"/>
        <end position="40"/>
    </location>
</feature>
<proteinExistence type="predicted"/>
<dbReference type="Proteomes" id="UP001183420">
    <property type="component" value="Unassembled WGS sequence"/>
</dbReference>
<dbReference type="RefSeq" id="WP_311602844.1">
    <property type="nucleotide sequence ID" value="NZ_JAVREM010000059.1"/>
</dbReference>
<evidence type="ECO:0000313" key="2">
    <source>
        <dbReference type="EMBL" id="MDT0322308.1"/>
    </source>
</evidence>
<reference evidence="3" key="1">
    <citation type="submission" date="2023-07" db="EMBL/GenBank/DDBJ databases">
        <title>30 novel species of actinomycetes from the DSMZ collection.</title>
        <authorList>
            <person name="Nouioui I."/>
        </authorList>
    </citation>
    <scope>NUCLEOTIDE SEQUENCE [LARGE SCALE GENOMIC DNA]</scope>
    <source>
        <strain evidence="3">DSM 44918</strain>
    </source>
</reference>
<feature type="signal peptide" evidence="1">
    <location>
        <begin position="1"/>
        <end position="24"/>
    </location>
</feature>
<evidence type="ECO:0000256" key="1">
    <source>
        <dbReference type="SAM" id="SignalP"/>
    </source>
</evidence>
<accession>A0ABU2LYF6</accession>
<gene>
    <name evidence="2" type="ORF">RNC47_28695</name>
</gene>
<dbReference type="EMBL" id="JAVREM010000059">
    <property type="protein sequence ID" value="MDT0322308.1"/>
    <property type="molecule type" value="Genomic_DNA"/>
</dbReference>
<name>A0ABU2LYF6_9ACTN</name>
<comment type="caution">
    <text evidence="2">The sequence shown here is derived from an EMBL/GenBank/DDBJ whole genome shotgun (WGS) entry which is preliminary data.</text>
</comment>
<sequence>MKKFVLSVLAAFVIAAVSGGVATAQDTSAGQNDTLGSVWG</sequence>
<evidence type="ECO:0000313" key="3">
    <source>
        <dbReference type="Proteomes" id="UP001183420"/>
    </source>
</evidence>